<evidence type="ECO:0000313" key="2">
    <source>
        <dbReference type="EMBL" id="PPQ85203.1"/>
    </source>
</evidence>
<dbReference type="InterPro" id="IPR053185">
    <property type="entry name" value="SET_domain_protein"/>
</dbReference>
<proteinExistence type="predicted"/>
<sequence>MNSRPLYPTSADNQNIVEVPIAIDASDAAQKRETFQLPYENVENSGEANNNTLRKLYELAHDIAILFTTAPQESFKLKEVAYNGLDARRSDHPENALLMTTIPSINGGDLPDPDGHSEWIVMGPTKTRILNASGYPLAIPKATGLPTYELRSTQDMGLGMFATRDIKVGELIFAERPLLVLPRNIGLLAPGVSVPLGSADLHGSRMAILKESEKTLEVAVGRMSPENQKAFKGLANMHTKDGCGPLMGVVRTNGYHIDTIYDGEQLLELNQNGYTAICNLGSRINHSCAPNIDNAFAMASSSFQFRASRDMEAGEQLFHSYCGVDLTATERKAELAPYGFVCSCIACAHATPESDKLRKEYVQRIDGYYIKSKTWTEAGGVDKSALGQLLEFQNAVIKEGLHGTRKYARLLVVLSHLYLKLGQRDSAEDYLEQLRGYYDLA</sequence>
<organism evidence="2 3">
    <name type="scientific">Psilocybe cyanescens</name>
    <dbReference type="NCBI Taxonomy" id="93625"/>
    <lineage>
        <taxon>Eukaryota</taxon>
        <taxon>Fungi</taxon>
        <taxon>Dikarya</taxon>
        <taxon>Basidiomycota</taxon>
        <taxon>Agaricomycotina</taxon>
        <taxon>Agaricomycetes</taxon>
        <taxon>Agaricomycetidae</taxon>
        <taxon>Agaricales</taxon>
        <taxon>Agaricineae</taxon>
        <taxon>Strophariaceae</taxon>
        <taxon>Psilocybe</taxon>
    </lineage>
</organism>
<dbReference type="AlphaFoldDB" id="A0A409X366"/>
<keyword evidence="3" id="KW-1185">Reference proteome</keyword>
<dbReference type="EMBL" id="NHYD01002740">
    <property type="protein sequence ID" value="PPQ85203.1"/>
    <property type="molecule type" value="Genomic_DNA"/>
</dbReference>
<dbReference type="CDD" id="cd20071">
    <property type="entry name" value="SET_SMYD"/>
    <property type="match status" value="1"/>
</dbReference>
<dbReference type="PANTHER" id="PTHR47332:SF4">
    <property type="entry name" value="SET DOMAIN-CONTAINING PROTEIN 5"/>
    <property type="match status" value="1"/>
</dbReference>
<accession>A0A409X366</accession>
<dbReference type="InterPro" id="IPR046341">
    <property type="entry name" value="SET_dom_sf"/>
</dbReference>
<dbReference type="Pfam" id="PF00856">
    <property type="entry name" value="SET"/>
    <property type="match status" value="1"/>
</dbReference>
<reference evidence="2 3" key="1">
    <citation type="journal article" date="2018" name="Evol. Lett.">
        <title>Horizontal gene cluster transfer increased hallucinogenic mushroom diversity.</title>
        <authorList>
            <person name="Reynolds H.T."/>
            <person name="Vijayakumar V."/>
            <person name="Gluck-Thaler E."/>
            <person name="Korotkin H.B."/>
            <person name="Matheny P.B."/>
            <person name="Slot J.C."/>
        </authorList>
    </citation>
    <scope>NUCLEOTIDE SEQUENCE [LARGE SCALE GENOMIC DNA]</scope>
    <source>
        <strain evidence="2 3">2631</strain>
    </source>
</reference>
<dbReference type="Gene3D" id="2.170.270.10">
    <property type="entry name" value="SET domain"/>
    <property type="match status" value="1"/>
</dbReference>
<evidence type="ECO:0000259" key="1">
    <source>
        <dbReference type="PROSITE" id="PS50280"/>
    </source>
</evidence>
<dbReference type="OrthoDB" id="5945798at2759"/>
<dbReference type="PROSITE" id="PS50280">
    <property type="entry name" value="SET"/>
    <property type="match status" value="1"/>
</dbReference>
<evidence type="ECO:0000313" key="3">
    <source>
        <dbReference type="Proteomes" id="UP000283269"/>
    </source>
</evidence>
<dbReference type="InParanoid" id="A0A409X366"/>
<dbReference type="Proteomes" id="UP000283269">
    <property type="component" value="Unassembled WGS sequence"/>
</dbReference>
<feature type="domain" description="SET" evidence="1">
    <location>
        <begin position="146"/>
        <end position="322"/>
    </location>
</feature>
<dbReference type="STRING" id="93625.A0A409X366"/>
<comment type="caution">
    <text evidence="2">The sequence shown here is derived from an EMBL/GenBank/DDBJ whole genome shotgun (WGS) entry which is preliminary data.</text>
</comment>
<name>A0A409X366_PSICY</name>
<dbReference type="PANTHER" id="PTHR47332">
    <property type="entry name" value="SET DOMAIN-CONTAINING PROTEIN 5"/>
    <property type="match status" value="1"/>
</dbReference>
<dbReference type="SMART" id="SM00317">
    <property type="entry name" value="SET"/>
    <property type="match status" value="1"/>
</dbReference>
<dbReference type="InterPro" id="IPR001214">
    <property type="entry name" value="SET_dom"/>
</dbReference>
<dbReference type="SUPFAM" id="SSF82199">
    <property type="entry name" value="SET domain"/>
    <property type="match status" value="1"/>
</dbReference>
<protein>
    <recommendedName>
        <fullName evidence="1">SET domain-containing protein</fullName>
    </recommendedName>
</protein>
<gene>
    <name evidence="2" type="ORF">CVT25_010096</name>
</gene>